<feature type="compositionally biased region" description="Acidic residues" evidence="1">
    <location>
        <begin position="48"/>
        <end position="58"/>
    </location>
</feature>
<dbReference type="EMBL" id="MU006563">
    <property type="protein sequence ID" value="KAF2751009.1"/>
    <property type="molecule type" value="Genomic_DNA"/>
</dbReference>
<evidence type="ECO:0000313" key="2">
    <source>
        <dbReference type="EMBL" id="KAF2751009.1"/>
    </source>
</evidence>
<dbReference type="OrthoDB" id="5335351at2759"/>
<evidence type="ECO:0000256" key="1">
    <source>
        <dbReference type="SAM" id="MobiDB-lite"/>
    </source>
</evidence>
<gene>
    <name evidence="2" type="ORF">M011DRAFT_464799</name>
</gene>
<keyword evidence="3" id="KW-1185">Reference proteome</keyword>
<feature type="compositionally biased region" description="Basic and acidic residues" evidence="1">
    <location>
        <begin position="1"/>
        <end position="12"/>
    </location>
</feature>
<evidence type="ECO:0000313" key="3">
    <source>
        <dbReference type="Proteomes" id="UP000799440"/>
    </source>
</evidence>
<reference evidence="2" key="1">
    <citation type="journal article" date="2020" name="Stud. Mycol.">
        <title>101 Dothideomycetes genomes: a test case for predicting lifestyles and emergence of pathogens.</title>
        <authorList>
            <person name="Haridas S."/>
            <person name="Albert R."/>
            <person name="Binder M."/>
            <person name="Bloem J."/>
            <person name="Labutti K."/>
            <person name="Salamov A."/>
            <person name="Andreopoulos B."/>
            <person name="Baker S."/>
            <person name="Barry K."/>
            <person name="Bills G."/>
            <person name="Bluhm B."/>
            <person name="Cannon C."/>
            <person name="Castanera R."/>
            <person name="Culley D."/>
            <person name="Daum C."/>
            <person name="Ezra D."/>
            <person name="Gonzalez J."/>
            <person name="Henrissat B."/>
            <person name="Kuo A."/>
            <person name="Liang C."/>
            <person name="Lipzen A."/>
            <person name="Lutzoni F."/>
            <person name="Magnuson J."/>
            <person name="Mondo S."/>
            <person name="Nolan M."/>
            <person name="Ohm R."/>
            <person name="Pangilinan J."/>
            <person name="Park H.-J."/>
            <person name="Ramirez L."/>
            <person name="Alfaro M."/>
            <person name="Sun H."/>
            <person name="Tritt A."/>
            <person name="Yoshinaga Y."/>
            <person name="Zwiers L.-H."/>
            <person name="Turgeon B."/>
            <person name="Goodwin S."/>
            <person name="Spatafora J."/>
            <person name="Crous P."/>
            <person name="Grigoriev I."/>
        </authorList>
    </citation>
    <scope>NUCLEOTIDE SEQUENCE</scope>
    <source>
        <strain evidence="2">CBS 119925</strain>
    </source>
</reference>
<name>A0A6A6VMH1_9PLEO</name>
<dbReference type="Proteomes" id="UP000799440">
    <property type="component" value="Unassembled WGS sequence"/>
</dbReference>
<organism evidence="2 3">
    <name type="scientific">Sporormia fimetaria CBS 119925</name>
    <dbReference type="NCBI Taxonomy" id="1340428"/>
    <lineage>
        <taxon>Eukaryota</taxon>
        <taxon>Fungi</taxon>
        <taxon>Dikarya</taxon>
        <taxon>Ascomycota</taxon>
        <taxon>Pezizomycotina</taxon>
        <taxon>Dothideomycetes</taxon>
        <taxon>Pleosporomycetidae</taxon>
        <taxon>Pleosporales</taxon>
        <taxon>Sporormiaceae</taxon>
        <taxon>Sporormia</taxon>
    </lineage>
</organism>
<accession>A0A6A6VMH1</accession>
<dbReference type="AlphaFoldDB" id="A0A6A6VMH1"/>
<protein>
    <submittedName>
        <fullName evidence="2">Uncharacterized protein</fullName>
    </submittedName>
</protein>
<proteinExistence type="predicted"/>
<feature type="compositionally biased region" description="Low complexity" evidence="1">
    <location>
        <begin position="29"/>
        <end position="38"/>
    </location>
</feature>
<sequence length="165" mass="18881">MDHNNPKPDFDASGRPVGQHVPLSPQPTSPTSTERPPSNQQQNHNGEDEQERSDDASDSDSQADPGTQISDFNWDGLAERYHDAMRECSNNEAELTSEFERLMAFFRIWANAGHMHEIERTFSRLRTRTLHVQHSESELEQKRLHYIRVVQAFQSALQLLQIDGA</sequence>
<feature type="region of interest" description="Disordered" evidence="1">
    <location>
        <begin position="1"/>
        <end position="75"/>
    </location>
</feature>